<proteinExistence type="predicted"/>
<name>A0A3N4NRB1_9FLAO</name>
<dbReference type="Gene3D" id="1.20.1560.10">
    <property type="entry name" value="ABC transporter type 1, transmembrane domain"/>
    <property type="match status" value="1"/>
</dbReference>
<dbReference type="PROSITE" id="PS50893">
    <property type="entry name" value="ABC_TRANSPORTER_2"/>
    <property type="match status" value="1"/>
</dbReference>
<gene>
    <name evidence="12" type="ORF">EGM88_06590</name>
</gene>
<dbReference type="Gene3D" id="3.40.50.300">
    <property type="entry name" value="P-loop containing nucleotide triphosphate hydrolases"/>
    <property type="match status" value="1"/>
</dbReference>
<dbReference type="GO" id="GO:0015421">
    <property type="term" value="F:ABC-type oligopeptide transporter activity"/>
    <property type="evidence" value="ECO:0007669"/>
    <property type="project" value="TreeGrafter"/>
</dbReference>
<evidence type="ECO:0000256" key="7">
    <source>
        <dbReference type="ARBA" id="ARBA00022989"/>
    </source>
</evidence>
<dbReference type="PROSITE" id="PS50929">
    <property type="entry name" value="ABC_TM1F"/>
    <property type="match status" value="1"/>
</dbReference>
<reference evidence="12 13" key="1">
    <citation type="submission" date="2018-11" db="EMBL/GenBank/DDBJ databases">
        <title>Aureibaculum marinum gen. nov., sp. nov., a member of the family Flavobacteriaceae isolated from the Bohai Sea.</title>
        <authorList>
            <person name="Ji X."/>
        </authorList>
    </citation>
    <scope>NUCLEOTIDE SEQUENCE [LARGE SCALE GENOMIC DNA]</scope>
    <source>
        <strain evidence="12 13">BH-SD17</strain>
    </source>
</reference>
<evidence type="ECO:0000256" key="3">
    <source>
        <dbReference type="ARBA" id="ARBA00022475"/>
    </source>
</evidence>
<keyword evidence="6 12" id="KW-0067">ATP-binding</keyword>
<feature type="transmembrane region" description="Helical" evidence="9">
    <location>
        <begin position="250"/>
        <end position="275"/>
    </location>
</feature>
<keyword evidence="8 9" id="KW-0472">Membrane</keyword>
<dbReference type="SUPFAM" id="SSF90123">
    <property type="entry name" value="ABC transporter transmembrane region"/>
    <property type="match status" value="1"/>
</dbReference>
<accession>A0A3N4NRB1</accession>
<dbReference type="Proteomes" id="UP000270856">
    <property type="component" value="Unassembled WGS sequence"/>
</dbReference>
<evidence type="ECO:0000313" key="13">
    <source>
        <dbReference type="Proteomes" id="UP000270856"/>
    </source>
</evidence>
<dbReference type="PANTHER" id="PTHR43394:SF1">
    <property type="entry name" value="ATP-BINDING CASSETTE SUB-FAMILY B MEMBER 10, MITOCHONDRIAL"/>
    <property type="match status" value="1"/>
</dbReference>
<feature type="transmembrane region" description="Helical" evidence="9">
    <location>
        <begin position="287"/>
        <end position="308"/>
    </location>
</feature>
<keyword evidence="13" id="KW-1185">Reference proteome</keyword>
<feature type="domain" description="ABC transporter" evidence="10">
    <location>
        <begin position="342"/>
        <end position="577"/>
    </location>
</feature>
<evidence type="ECO:0000256" key="5">
    <source>
        <dbReference type="ARBA" id="ARBA00022741"/>
    </source>
</evidence>
<evidence type="ECO:0000259" key="11">
    <source>
        <dbReference type="PROSITE" id="PS50929"/>
    </source>
</evidence>
<dbReference type="InterPro" id="IPR011527">
    <property type="entry name" value="ABC1_TM_dom"/>
</dbReference>
<dbReference type="InterPro" id="IPR027417">
    <property type="entry name" value="P-loop_NTPase"/>
</dbReference>
<comment type="caution">
    <text evidence="12">The sequence shown here is derived from an EMBL/GenBank/DDBJ whole genome shotgun (WGS) entry which is preliminary data.</text>
</comment>
<dbReference type="InterPro" id="IPR036640">
    <property type="entry name" value="ABC1_TM_sf"/>
</dbReference>
<dbReference type="InterPro" id="IPR017871">
    <property type="entry name" value="ABC_transporter-like_CS"/>
</dbReference>
<dbReference type="Pfam" id="PF00664">
    <property type="entry name" value="ABC_membrane"/>
    <property type="match status" value="1"/>
</dbReference>
<dbReference type="RefSeq" id="WP_123897168.1">
    <property type="nucleotide sequence ID" value="NZ_RPFJ01000006.1"/>
</dbReference>
<evidence type="ECO:0000256" key="4">
    <source>
        <dbReference type="ARBA" id="ARBA00022692"/>
    </source>
</evidence>
<dbReference type="GO" id="GO:0005886">
    <property type="term" value="C:plasma membrane"/>
    <property type="evidence" value="ECO:0007669"/>
    <property type="project" value="UniProtKB-SubCell"/>
</dbReference>
<dbReference type="PANTHER" id="PTHR43394">
    <property type="entry name" value="ATP-DEPENDENT PERMEASE MDL1, MITOCHONDRIAL"/>
    <property type="match status" value="1"/>
</dbReference>
<evidence type="ECO:0000313" key="12">
    <source>
        <dbReference type="EMBL" id="RPD98851.1"/>
    </source>
</evidence>
<sequence length="585" mass="66378">MKSLRYLNKYFLKYKYRLIIGVLCTIIARVLSLVVPIFIGDSLDGVEKYINNQTHSLQAVKDQLLHNILLMLGAVLLSGVFTFIMRQAIINMSRYIEFDLKNEIFKHYQKLSLNFYKKNRTGDLMNRISEDVSKVRMYFGPVIMYTINIITLFVVVIPYMVQKDITLTLYALTPLPILSLSIYFLSREINKRSRIKQETLSKLTSITQEIFSGMNVIKAYGIEKPTFKDFNEVAEESKEKNIAVYKLQALFFPLMLLLIGISNIVVVYVGGTRYINGYISFGVIAEFIIYVNMLTWPVTVIGWLTSIVQEAEASQKRINEFLEEEPEIQNLVEEPTNIEGKIAFKNVTFTYDDTNTTALKDVNFTLEKGKMLAILGKTGSGKSTIAELIARLYDVDKGEILIDDKPINQVNLTSLRNAIGFVPQEAFLFSDTIANNIKFGDEQAVKEVIINAAKNAHIHTNIVDFSKEYDTFVGERGVTLSGGQKQRISIARAIIKEPKILIFDDCLSAVDTETEEIILNNLNKISKNKTTIIIGHRVSSAKNADLIIVLDHGKIVQIGTHEELFNQKGFYQNIYNQQLIEQSAS</sequence>
<comment type="subcellular location">
    <subcellularLocation>
        <location evidence="1">Cell membrane</location>
        <topology evidence="1">Multi-pass membrane protein</topology>
    </subcellularLocation>
</comment>
<keyword evidence="3" id="KW-1003">Cell membrane</keyword>
<feature type="transmembrane region" description="Helical" evidence="9">
    <location>
        <begin position="167"/>
        <end position="186"/>
    </location>
</feature>
<dbReference type="SUPFAM" id="SSF52540">
    <property type="entry name" value="P-loop containing nucleoside triphosphate hydrolases"/>
    <property type="match status" value="1"/>
</dbReference>
<evidence type="ECO:0000256" key="2">
    <source>
        <dbReference type="ARBA" id="ARBA00022448"/>
    </source>
</evidence>
<evidence type="ECO:0000256" key="1">
    <source>
        <dbReference type="ARBA" id="ARBA00004651"/>
    </source>
</evidence>
<evidence type="ECO:0000256" key="8">
    <source>
        <dbReference type="ARBA" id="ARBA00023136"/>
    </source>
</evidence>
<dbReference type="SMART" id="SM00382">
    <property type="entry name" value="AAA"/>
    <property type="match status" value="1"/>
</dbReference>
<dbReference type="OrthoDB" id="9780296at2"/>
<organism evidence="12 13">
    <name type="scientific">Aureibaculum marinum</name>
    <dbReference type="NCBI Taxonomy" id="2487930"/>
    <lineage>
        <taxon>Bacteria</taxon>
        <taxon>Pseudomonadati</taxon>
        <taxon>Bacteroidota</taxon>
        <taxon>Flavobacteriia</taxon>
        <taxon>Flavobacteriales</taxon>
        <taxon>Flavobacteriaceae</taxon>
        <taxon>Aureibaculum</taxon>
    </lineage>
</organism>
<dbReference type="FunFam" id="3.40.50.300:FF:000221">
    <property type="entry name" value="Multidrug ABC transporter ATP-binding protein"/>
    <property type="match status" value="1"/>
</dbReference>
<feature type="transmembrane region" description="Helical" evidence="9">
    <location>
        <begin position="20"/>
        <end position="39"/>
    </location>
</feature>
<protein>
    <submittedName>
        <fullName evidence="12">ABC transporter ATP-binding protein</fullName>
    </submittedName>
</protein>
<feature type="domain" description="ABC transmembrane type-1" evidence="11">
    <location>
        <begin position="19"/>
        <end position="310"/>
    </location>
</feature>
<dbReference type="CDD" id="cd18541">
    <property type="entry name" value="ABC_6TM_TmrB_like"/>
    <property type="match status" value="1"/>
</dbReference>
<dbReference type="InterPro" id="IPR003439">
    <property type="entry name" value="ABC_transporter-like_ATP-bd"/>
</dbReference>
<feature type="transmembrane region" description="Helical" evidence="9">
    <location>
        <begin position="142"/>
        <end position="161"/>
    </location>
</feature>
<dbReference type="InterPro" id="IPR039421">
    <property type="entry name" value="Type_1_exporter"/>
</dbReference>
<keyword evidence="5" id="KW-0547">Nucleotide-binding</keyword>
<keyword evidence="2" id="KW-0813">Transport</keyword>
<feature type="transmembrane region" description="Helical" evidence="9">
    <location>
        <begin position="64"/>
        <end position="84"/>
    </location>
</feature>
<dbReference type="AlphaFoldDB" id="A0A3N4NRB1"/>
<evidence type="ECO:0000256" key="6">
    <source>
        <dbReference type="ARBA" id="ARBA00022840"/>
    </source>
</evidence>
<dbReference type="GO" id="GO:0005524">
    <property type="term" value="F:ATP binding"/>
    <property type="evidence" value="ECO:0007669"/>
    <property type="project" value="UniProtKB-KW"/>
</dbReference>
<keyword evidence="4 9" id="KW-0812">Transmembrane</keyword>
<dbReference type="PROSITE" id="PS00211">
    <property type="entry name" value="ABC_TRANSPORTER_1"/>
    <property type="match status" value="1"/>
</dbReference>
<dbReference type="Pfam" id="PF00005">
    <property type="entry name" value="ABC_tran"/>
    <property type="match status" value="1"/>
</dbReference>
<evidence type="ECO:0000256" key="9">
    <source>
        <dbReference type="SAM" id="Phobius"/>
    </source>
</evidence>
<dbReference type="GO" id="GO:0016887">
    <property type="term" value="F:ATP hydrolysis activity"/>
    <property type="evidence" value="ECO:0007669"/>
    <property type="project" value="InterPro"/>
</dbReference>
<dbReference type="InterPro" id="IPR003593">
    <property type="entry name" value="AAA+_ATPase"/>
</dbReference>
<dbReference type="EMBL" id="RPFJ01000006">
    <property type="protein sequence ID" value="RPD98851.1"/>
    <property type="molecule type" value="Genomic_DNA"/>
</dbReference>
<keyword evidence="7 9" id="KW-1133">Transmembrane helix</keyword>
<evidence type="ECO:0000259" key="10">
    <source>
        <dbReference type="PROSITE" id="PS50893"/>
    </source>
</evidence>